<dbReference type="InterPro" id="IPR011004">
    <property type="entry name" value="Trimer_LpxA-like_sf"/>
</dbReference>
<dbReference type="OMA" id="NIWYGAV"/>
<evidence type="ECO:0000313" key="1">
    <source>
        <dbReference type="EnsemblProtists" id="EOD21257"/>
    </source>
</evidence>
<dbReference type="InterPro" id="IPR050484">
    <property type="entry name" value="Transf_Hexapept/Carb_Anhydrase"/>
</dbReference>
<dbReference type="HOGENOM" id="CLU_064827_4_1_1"/>
<dbReference type="eggNOG" id="ENOG502QTES">
    <property type="taxonomic scope" value="Eukaryota"/>
</dbReference>
<dbReference type="PANTHER" id="PTHR13061:SF29">
    <property type="entry name" value="GAMMA CARBONIC ANHYDRASE-LIKE 1, MITOCHONDRIAL-RELATED"/>
    <property type="match status" value="1"/>
</dbReference>
<reference evidence="1" key="2">
    <citation type="submission" date="2024-10" db="UniProtKB">
        <authorList>
            <consortium name="EnsemblProtists"/>
        </authorList>
    </citation>
    <scope>IDENTIFICATION</scope>
</reference>
<sequence length="170" mass="17591">MGGAFTLGRLKPMIAATAWIAPNAHVVGNVVLRDRASIWFGVVVRGDNPEPITIGERTNVQENSVLHADAGVPLTLGNDVTVGHCAMLHGCTIGERRWPAILGDNSLIGIGATVLNKAVVGKNCLIGAHALVPEGKAHASHVIPDGSLAIGAPAKVVRTLTEDQIKGAQP</sequence>
<keyword evidence="2" id="KW-1185">Reference proteome</keyword>
<protein>
    <recommendedName>
        <fullName evidence="3">Gamma carbonic anhydrase family protein</fullName>
    </recommendedName>
</protein>
<dbReference type="CDD" id="cd04645">
    <property type="entry name" value="LbH_gamma_CA_like"/>
    <property type="match status" value="1"/>
</dbReference>
<dbReference type="RefSeq" id="XP_005773686.1">
    <property type="nucleotide sequence ID" value="XM_005773629.1"/>
</dbReference>
<dbReference type="Pfam" id="PF00132">
    <property type="entry name" value="Hexapep"/>
    <property type="match status" value="1"/>
</dbReference>
<dbReference type="GeneID" id="17266814"/>
<dbReference type="SUPFAM" id="SSF51161">
    <property type="entry name" value="Trimeric LpxA-like enzymes"/>
    <property type="match status" value="1"/>
</dbReference>
<dbReference type="InterPro" id="IPR001451">
    <property type="entry name" value="Hexapep"/>
</dbReference>
<reference evidence="2" key="1">
    <citation type="journal article" date="2013" name="Nature">
        <title>Pan genome of the phytoplankton Emiliania underpins its global distribution.</title>
        <authorList>
            <person name="Read B.A."/>
            <person name="Kegel J."/>
            <person name="Klute M.J."/>
            <person name="Kuo A."/>
            <person name="Lefebvre S.C."/>
            <person name="Maumus F."/>
            <person name="Mayer C."/>
            <person name="Miller J."/>
            <person name="Monier A."/>
            <person name="Salamov A."/>
            <person name="Young J."/>
            <person name="Aguilar M."/>
            <person name="Claverie J.M."/>
            <person name="Frickenhaus S."/>
            <person name="Gonzalez K."/>
            <person name="Herman E.K."/>
            <person name="Lin Y.C."/>
            <person name="Napier J."/>
            <person name="Ogata H."/>
            <person name="Sarno A.F."/>
            <person name="Shmutz J."/>
            <person name="Schroeder D."/>
            <person name="de Vargas C."/>
            <person name="Verret F."/>
            <person name="von Dassow P."/>
            <person name="Valentin K."/>
            <person name="Van de Peer Y."/>
            <person name="Wheeler G."/>
            <person name="Dacks J.B."/>
            <person name="Delwiche C.F."/>
            <person name="Dyhrman S.T."/>
            <person name="Glockner G."/>
            <person name="John U."/>
            <person name="Richards T."/>
            <person name="Worden A.Z."/>
            <person name="Zhang X."/>
            <person name="Grigoriev I.V."/>
            <person name="Allen A.E."/>
            <person name="Bidle K."/>
            <person name="Borodovsky M."/>
            <person name="Bowler C."/>
            <person name="Brownlee C."/>
            <person name="Cock J.M."/>
            <person name="Elias M."/>
            <person name="Gladyshev V.N."/>
            <person name="Groth M."/>
            <person name="Guda C."/>
            <person name="Hadaegh A."/>
            <person name="Iglesias-Rodriguez M.D."/>
            <person name="Jenkins J."/>
            <person name="Jones B.M."/>
            <person name="Lawson T."/>
            <person name="Leese F."/>
            <person name="Lindquist E."/>
            <person name="Lobanov A."/>
            <person name="Lomsadze A."/>
            <person name="Malik S.B."/>
            <person name="Marsh M.E."/>
            <person name="Mackinder L."/>
            <person name="Mock T."/>
            <person name="Mueller-Roeber B."/>
            <person name="Pagarete A."/>
            <person name="Parker M."/>
            <person name="Probert I."/>
            <person name="Quesneville H."/>
            <person name="Raines C."/>
            <person name="Rensing S.A."/>
            <person name="Riano-Pachon D.M."/>
            <person name="Richier S."/>
            <person name="Rokitta S."/>
            <person name="Shiraiwa Y."/>
            <person name="Soanes D.M."/>
            <person name="van der Giezen M."/>
            <person name="Wahlund T.M."/>
            <person name="Williams B."/>
            <person name="Wilson W."/>
            <person name="Wolfe G."/>
            <person name="Wurch L.L."/>
        </authorList>
    </citation>
    <scope>NUCLEOTIDE SEQUENCE</scope>
</reference>
<dbReference type="PaxDb" id="2903-EOD21257"/>
<dbReference type="PANTHER" id="PTHR13061">
    <property type="entry name" value="DYNACTIN SUBUNIT P25"/>
    <property type="match status" value="1"/>
</dbReference>
<dbReference type="KEGG" id="ehx:EMIHUDRAFT_74995"/>
<organism evidence="1 2">
    <name type="scientific">Emiliania huxleyi (strain CCMP1516)</name>
    <dbReference type="NCBI Taxonomy" id="280463"/>
    <lineage>
        <taxon>Eukaryota</taxon>
        <taxon>Haptista</taxon>
        <taxon>Haptophyta</taxon>
        <taxon>Prymnesiophyceae</taxon>
        <taxon>Isochrysidales</taxon>
        <taxon>Noelaerhabdaceae</taxon>
        <taxon>Emiliania</taxon>
    </lineage>
</organism>
<proteinExistence type="predicted"/>
<dbReference type="AlphaFoldDB" id="A0A0D3JCM2"/>
<accession>A0A0D3JCM2</accession>
<evidence type="ECO:0000313" key="2">
    <source>
        <dbReference type="Proteomes" id="UP000013827"/>
    </source>
</evidence>
<dbReference type="Proteomes" id="UP000013827">
    <property type="component" value="Unassembled WGS sequence"/>
</dbReference>
<dbReference type="STRING" id="2903.R1CFJ8"/>
<dbReference type="Gene3D" id="2.160.10.10">
    <property type="entry name" value="Hexapeptide repeat proteins"/>
    <property type="match status" value="1"/>
</dbReference>
<dbReference type="InterPro" id="IPR047324">
    <property type="entry name" value="LbH_gamma_CA-like"/>
</dbReference>
<evidence type="ECO:0008006" key="3">
    <source>
        <dbReference type="Google" id="ProtNLM"/>
    </source>
</evidence>
<name>A0A0D3JCM2_EMIH1</name>
<dbReference type="EnsemblProtists" id="EOD21257">
    <property type="protein sequence ID" value="EOD21257"/>
    <property type="gene ID" value="EMIHUDRAFT_74995"/>
</dbReference>